<keyword evidence="3" id="KW-1185">Reference proteome</keyword>
<feature type="region of interest" description="Disordered" evidence="1">
    <location>
        <begin position="362"/>
        <end position="396"/>
    </location>
</feature>
<feature type="compositionally biased region" description="Basic and acidic residues" evidence="1">
    <location>
        <begin position="47"/>
        <end position="57"/>
    </location>
</feature>
<dbReference type="AlphaFoldDB" id="A0A183LA90"/>
<reference evidence="2 3" key="1">
    <citation type="submission" date="2018-11" db="EMBL/GenBank/DDBJ databases">
        <authorList>
            <consortium name="Pathogen Informatics"/>
        </authorList>
    </citation>
    <scope>NUCLEOTIDE SEQUENCE [LARGE SCALE GENOMIC DNA]</scope>
    <source>
        <strain evidence="2 3">Zambia</strain>
    </source>
</reference>
<proteinExistence type="predicted"/>
<evidence type="ECO:0000313" key="2">
    <source>
        <dbReference type="EMBL" id="VDO49060.1"/>
    </source>
</evidence>
<feature type="compositionally biased region" description="Polar residues" evidence="1">
    <location>
        <begin position="30"/>
        <end position="45"/>
    </location>
</feature>
<protein>
    <submittedName>
        <fullName evidence="2">Uncharacterized protein</fullName>
    </submittedName>
</protein>
<feature type="compositionally biased region" description="Low complexity" evidence="1">
    <location>
        <begin position="363"/>
        <end position="380"/>
    </location>
</feature>
<sequence>MNQSLVTGYHGTASPYVAPQPCGSDVQVEGSGNVSESKKLSTNFAKESPKEDGRESGIDPDTLDETSTSMIGNSLSLNDMKYTTNDLSHTTEVHKPSVITTLRRLSRYLALRIANKRHSLATANQHVARNAIEEKLLRSRLSELNTDYYYHHDNIMNSWNSLNSIEINHGTIVNRFDRLHNNTIAVIQLLCQLARRLAILDGQLYYLNKNKYHDNVVLLCDNNNNNDNPSLLPYNHITSATSSMISNQFLNDFNNNNSNTNRNSNCELSQIIEQQKRLIIQIKEAQLLRAELETCRHRLLESIPGHIKCDLTHNMIDKLGRDFINDNNNNNKSTTNTTNQNISNHNTTECKLTSYTNSELDQENQTNHNNTTINNNSSNNNKDEKSISSKMNEQEDQLNCQQSIMNTTQLLRQRVTEHLIEFLNWFVLSQIFETEIKVDQDLWESIQDELRFELSY</sequence>
<evidence type="ECO:0000256" key="1">
    <source>
        <dbReference type="SAM" id="MobiDB-lite"/>
    </source>
</evidence>
<gene>
    <name evidence="2" type="ORF">SMRZ_LOCUS715</name>
</gene>
<evidence type="ECO:0000313" key="3">
    <source>
        <dbReference type="Proteomes" id="UP000277204"/>
    </source>
</evidence>
<dbReference type="EMBL" id="UZAI01000138">
    <property type="protein sequence ID" value="VDO49060.1"/>
    <property type="molecule type" value="Genomic_DNA"/>
</dbReference>
<feature type="region of interest" description="Disordered" evidence="1">
    <location>
        <begin position="1"/>
        <end position="71"/>
    </location>
</feature>
<accession>A0A183LA90</accession>
<name>A0A183LA90_9TREM</name>
<dbReference type="Proteomes" id="UP000277204">
    <property type="component" value="Unassembled WGS sequence"/>
</dbReference>
<organism evidence="2 3">
    <name type="scientific">Schistosoma margrebowiei</name>
    <dbReference type="NCBI Taxonomy" id="48269"/>
    <lineage>
        <taxon>Eukaryota</taxon>
        <taxon>Metazoa</taxon>
        <taxon>Spiralia</taxon>
        <taxon>Lophotrochozoa</taxon>
        <taxon>Platyhelminthes</taxon>
        <taxon>Trematoda</taxon>
        <taxon>Digenea</taxon>
        <taxon>Strigeidida</taxon>
        <taxon>Schistosomatoidea</taxon>
        <taxon>Schistosomatidae</taxon>
        <taxon>Schistosoma</taxon>
    </lineage>
</organism>